<accession>A0ABV8Q010</accession>
<organism evidence="3 4">
    <name type="scientific">Parasediminibacterium paludis</name>
    <dbReference type="NCBI Taxonomy" id="908966"/>
    <lineage>
        <taxon>Bacteria</taxon>
        <taxon>Pseudomonadati</taxon>
        <taxon>Bacteroidota</taxon>
        <taxon>Chitinophagia</taxon>
        <taxon>Chitinophagales</taxon>
        <taxon>Chitinophagaceae</taxon>
        <taxon>Parasediminibacterium</taxon>
    </lineage>
</organism>
<keyword evidence="4" id="KW-1185">Reference proteome</keyword>
<dbReference type="RefSeq" id="WP_379014268.1">
    <property type="nucleotide sequence ID" value="NZ_JBHSDC010000022.1"/>
</dbReference>
<feature type="transmembrane region" description="Helical" evidence="1">
    <location>
        <begin position="59"/>
        <end position="78"/>
    </location>
</feature>
<feature type="domain" description="2TM" evidence="2">
    <location>
        <begin position="13"/>
        <end position="84"/>
    </location>
</feature>
<dbReference type="InterPro" id="IPR025698">
    <property type="entry name" value="2TM_dom"/>
</dbReference>
<keyword evidence="1" id="KW-0472">Membrane</keyword>
<keyword evidence="1" id="KW-1133">Transmembrane helix</keyword>
<dbReference type="Proteomes" id="UP001595906">
    <property type="component" value="Unassembled WGS sequence"/>
</dbReference>
<keyword evidence="1" id="KW-0812">Transmembrane</keyword>
<dbReference type="Pfam" id="PF13239">
    <property type="entry name" value="2TM"/>
    <property type="match status" value="1"/>
</dbReference>
<comment type="caution">
    <text evidence="3">The sequence shown here is derived from an EMBL/GenBank/DDBJ whole genome shotgun (WGS) entry which is preliminary data.</text>
</comment>
<evidence type="ECO:0000259" key="2">
    <source>
        <dbReference type="Pfam" id="PF13239"/>
    </source>
</evidence>
<evidence type="ECO:0000256" key="1">
    <source>
        <dbReference type="SAM" id="Phobius"/>
    </source>
</evidence>
<evidence type="ECO:0000313" key="3">
    <source>
        <dbReference type="EMBL" id="MFC4232420.1"/>
    </source>
</evidence>
<feature type="transmembrane region" description="Helical" evidence="1">
    <location>
        <begin position="21"/>
        <end position="39"/>
    </location>
</feature>
<evidence type="ECO:0000313" key="4">
    <source>
        <dbReference type="Proteomes" id="UP001595906"/>
    </source>
</evidence>
<proteinExistence type="predicted"/>
<name>A0ABV8Q010_9BACT</name>
<gene>
    <name evidence="3" type="ORF">ACFOW1_10990</name>
</gene>
<reference evidence="4" key="1">
    <citation type="journal article" date="2019" name="Int. J. Syst. Evol. Microbiol.">
        <title>The Global Catalogue of Microorganisms (GCM) 10K type strain sequencing project: providing services to taxonomists for standard genome sequencing and annotation.</title>
        <authorList>
            <consortium name="The Broad Institute Genomics Platform"/>
            <consortium name="The Broad Institute Genome Sequencing Center for Infectious Disease"/>
            <person name="Wu L."/>
            <person name="Ma J."/>
        </authorList>
    </citation>
    <scope>NUCLEOTIDE SEQUENCE [LARGE SCALE GENOMIC DNA]</scope>
    <source>
        <strain evidence="4">CECT 8010</strain>
    </source>
</reference>
<protein>
    <submittedName>
        <fullName evidence="3">2TM domain-containing protein</fullName>
    </submittedName>
</protein>
<sequence>MEPINDPLWEIAKDRAKFKKSLISFCIVIPFLWCIWYITAGNQARNDMFNEDIRWRFNIPWPAWATLFWGFGLASKFVKAYAINTKQSIENEYQKLKNKL</sequence>
<dbReference type="EMBL" id="JBHSDC010000022">
    <property type="protein sequence ID" value="MFC4232420.1"/>
    <property type="molecule type" value="Genomic_DNA"/>
</dbReference>